<dbReference type="EMBL" id="CDMZ01005723">
    <property type="protein sequence ID" value="CEM53761.1"/>
    <property type="molecule type" value="Genomic_DNA"/>
</dbReference>
<feature type="region of interest" description="Disordered" evidence="1">
    <location>
        <begin position="55"/>
        <end position="90"/>
    </location>
</feature>
<evidence type="ECO:0000256" key="1">
    <source>
        <dbReference type="SAM" id="MobiDB-lite"/>
    </source>
</evidence>
<sequence length="101" mass="10471">MAITVFDDLFAKHSIQVTESQAQQVIKASCDLTGGGLASPAKVLWLLDLVCSEERVRRARRGRPSPSPSSSSSSASSSQPAAAAGGDSGLSKEAIQAVLDR</sequence>
<dbReference type="AlphaFoldDB" id="A0A0G4I9C7"/>
<dbReference type="VEuPathDB" id="CryptoDB:Cvel_12226"/>
<feature type="compositionally biased region" description="Low complexity" evidence="1">
    <location>
        <begin position="68"/>
        <end position="85"/>
    </location>
</feature>
<protein>
    <submittedName>
        <fullName evidence="2">Uncharacterized protein</fullName>
    </submittedName>
</protein>
<proteinExistence type="predicted"/>
<evidence type="ECO:0000313" key="2">
    <source>
        <dbReference type="EMBL" id="CEM53761.1"/>
    </source>
</evidence>
<name>A0A0G4I9C7_9ALVE</name>
<accession>A0A0G4I9C7</accession>
<gene>
    <name evidence="2" type="ORF">Cvel_12226</name>
</gene>
<reference evidence="2" key="1">
    <citation type="submission" date="2014-11" db="EMBL/GenBank/DDBJ databases">
        <authorList>
            <person name="Otto D Thomas"/>
            <person name="Naeem Raeece"/>
        </authorList>
    </citation>
    <scope>NUCLEOTIDE SEQUENCE</scope>
</reference>
<organism evidence="2">
    <name type="scientific">Chromera velia CCMP2878</name>
    <dbReference type="NCBI Taxonomy" id="1169474"/>
    <lineage>
        <taxon>Eukaryota</taxon>
        <taxon>Sar</taxon>
        <taxon>Alveolata</taxon>
        <taxon>Colpodellida</taxon>
        <taxon>Chromeraceae</taxon>
        <taxon>Chromera</taxon>
    </lineage>
</organism>